<reference evidence="3 4" key="1">
    <citation type="submission" date="2019-02" db="EMBL/GenBank/DDBJ databases">
        <title>Genome sequencing of the rare red list fungi Phellinidium pouzarii.</title>
        <authorList>
            <person name="Buettner E."/>
            <person name="Kellner H."/>
        </authorList>
    </citation>
    <scope>NUCLEOTIDE SEQUENCE [LARGE SCALE GENOMIC DNA]</scope>
    <source>
        <strain evidence="3 4">DSM 108285</strain>
    </source>
</reference>
<keyword evidence="4" id="KW-1185">Reference proteome</keyword>
<keyword evidence="2" id="KW-0472">Membrane</keyword>
<dbReference type="Proteomes" id="UP000308199">
    <property type="component" value="Unassembled WGS sequence"/>
</dbReference>
<keyword evidence="2" id="KW-1133">Transmembrane helix</keyword>
<name>A0A4S4KQV3_9AGAM</name>
<dbReference type="AlphaFoldDB" id="A0A4S4KQV3"/>
<gene>
    <name evidence="3" type="ORF">EW145_g7030</name>
</gene>
<dbReference type="OrthoDB" id="3363836at2759"/>
<evidence type="ECO:0000256" key="1">
    <source>
        <dbReference type="SAM" id="MobiDB-lite"/>
    </source>
</evidence>
<evidence type="ECO:0000313" key="3">
    <source>
        <dbReference type="EMBL" id="THH00774.1"/>
    </source>
</evidence>
<evidence type="ECO:0000256" key="2">
    <source>
        <dbReference type="SAM" id="Phobius"/>
    </source>
</evidence>
<comment type="caution">
    <text evidence="3">The sequence shown here is derived from an EMBL/GenBank/DDBJ whole genome shotgun (WGS) entry which is preliminary data.</text>
</comment>
<feature type="transmembrane region" description="Helical" evidence="2">
    <location>
        <begin position="174"/>
        <end position="196"/>
    </location>
</feature>
<sequence length="578" mass="61050">MGRDLLTFRVGHAGAAKNAHSSKTKRDSACASGGFIKTPTSGQQVDTSNPVTFSWDSTCMNTTAADIYLYAPYEQTSLIQMFQNVGFSSGSYNVTLKPKWWNSTASVNLQISIVQSGSPSFLAPLPAGPIFTANYDASAAGSDASDIGIESSTDPNITQVNNLESKGGGLSKGVVAAAVLVPLIVIGIALGIYIKITRARESVKRKRWSEAVDKRMSVVSMDWRSMTSRGAEAAVRASMAGPNRSSVWSESAVIGVPRPMSTFAVEGIPTEANITEPEMAQIRRPGVGLRGPMHSTAGSVGRVSRISFAADTRFSRASTGDGTSSARGRPSAEFRRAGVQSRAFHSAYIPPVPSRRSEFIADVEANAGSDSDENGSGLVSPIQREGAYDLSADEINDRINGIKNGNAPRVSLDEMMPALSMMRMANGSQADLLLERIEQPGPSNVVMAMPVPEPAVMLPITEQPEVESAMSPDAMMRAYAERRHTGGSSVMSPPGTPAPTIAFPMPVVSVGAMNSPSTTMRTLYSPSTATFGQRSDAGSAAGSNPGFVESNNPFRKSVARHSMAAHSVDDDAYFGTAE</sequence>
<proteinExistence type="predicted"/>
<protein>
    <submittedName>
        <fullName evidence="3">Uncharacterized protein</fullName>
    </submittedName>
</protein>
<dbReference type="EMBL" id="SGPK01000619">
    <property type="protein sequence ID" value="THH00774.1"/>
    <property type="molecule type" value="Genomic_DNA"/>
</dbReference>
<organism evidence="3 4">
    <name type="scientific">Phellinidium pouzarii</name>
    <dbReference type="NCBI Taxonomy" id="167371"/>
    <lineage>
        <taxon>Eukaryota</taxon>
        <taxon>Fungi</taxon>
        <taxon>Dikarya</taxon>
        <taxon>Basidiomycota</taxon>
        <taxon>Agaricomycotina</taxon>
        <taxon>Agaricomycetes</taxon>
        <taxon>Hymenochaetales</taxon>
        <taxon>Hymenochaetaceae</taxon>
        <taxon>Phellinidium</taxon>
    </lineage>
</organism>
<keyword evidence="2" id="KW-0812">Transmembrane</keyword>
<accession>A0A4S4KQV3</accession>
<evidence type="ECO:0000313" key="4">
    <source>
        <dbReference type="Proteomes" id="UP000308199"/>
    </source>
</evidence>
<feature type="region of interest" description="Disordered" evidence="1">
    <location>
        <begin position="530"/>
        <end position="550"/>
    </location>
</feature>